<dbReference type="EMBL" id="GBRH01210207">
    <property type="protein sequence ID" value="JAD87688.1"/>
    <property type="molecule type" value="Transcribed_RNA"/>
</dbReference>
<name>A0A0A9DLY8_ARUDO</name>
<reference evidence="1" key="2">
    <citation type="journal article" date="2015" name="Data Brief">
        <title>Shoot transcriptome of the giant reed, Arundo donax.</title>
        <authorList>
            <person name="Barrero R.A."/>
            <person name="Guerrero F.D."/>
            <person name="Moolhuijzen P."/>
            <person name="Goolsby J.A."/>
            <person name="Tidwell J."/>
            <person name="Bellgard S.E."/>
            <person name="Bellgard M.I."/>
        </authorList>
    </citation>
    <scope>NUCLEOTIDE SEQUENCE</scope>
    <source>
        <tissue evidence="1">Shoot tissue taken approximately 20 cm above the soil surface</tissue>
    </source>
</reference>
<organism evidence="1">
    <name type="scientific">Arundo donax</name>
    <name type="common">Giant reed</name>
    <name type="synonym">Donax arundinaceus</name>
    <dbReference type="NCBI Taxonomy" id="35708"/>
    <lineage>
        <taxon>Eukaryota</taxon>
        <taxon>Viridiplantae</taxon>
        <taxon>Streptophyta</taxon>
        <taxon>Embryophyta</taxon>
        <taxon>Tracheophyta</taxon>
        <taxon>Spermatophyta</taxon>
        <taxon>Magnoliopsida</taxon>
        <taxon>Liliopsida</taxon>
        <taxon>Poales</taxon>
        <taxon>Poaceae</taxon>
        <taxon>PACMAD clade</taxon>
        <taxon>Arundinoideae</taxon>
        <taxon>Arundineae</taxon>
        <taxon>Arundo</taxon>
    </lineage>
</organism>
<dbReference type="AlphaFoldDB" id="A0A0A9DLY8"/>
<evidence type="ECO:0000313" key="1">
    <source>
        <dbReference type="EMBL" id="JAD87688.1"/>
    </source>
</evidence>
<sequence length="33" mass="3804">MLMKTSILIQPSEILLRLFTSHPPIRSSDAMYI</sequence>
<reference evidence="1" key="1">
    <citation type="submission" date="2014-09" db="EMBL/GenBank/DDBJ databases">
        <authorList>
            <person name="Magalhaes I.L.F."/>
            <person name="Oliveira U."/>
            <person name="Santos F.R."/>
            <person name="Vidigal T.H.D.A."/>
            <person name="Brescovit A.D."/>
            <person name="Santos A.J."/>
        </authorList>
    </citation>
    <scope>NUCLEOTIDE SEQUENCE</scope>
    <source>
        <tissue evidence="1">Shoot tissue taken approximately 20 cm above the soil surface</tissue>
    </source>
</reference>
<accession>A0A0A9DLY8</accession>
<protein>
    <submittedName>
        <fullName evidence="1">SDG905</fullName>
    </submittedName>
</protein>
<proteinExistence type="predicted"/>